<evidence type="ECO:0000256" key="2">
    <source>
        <dbReference type="ARBA" id="ARBA00023444"/>
    </source>
</evidence>
<comment type="function">
    <text evidence="6">Involved in heme d1 biosynthesis. Catalyzes the decarboxylation of siroheme into didecarboxysiroheme.</text>
</comment>
<dbReference type="PROSITE" id="PS00519">
    <property type="entry name" value="HTH_ASNC_1"/>
    <property type="match status" value="1"/>
</dbReference>
<dbReference type="AlphaFoldDB" id="A0A1V3NKY6"/>
<evidence type="ECO:0000256" key="3">
    <source>
        <dbReference type="ARBA" id="ARBA00023457"/>
    </source>
</evidence>
<comment type="catalytic activity">
    <reaction evidence="7">
        <text>siroheme + 2 H(+) = 12,18-didecarboxysiroheme + 2 CO2</text>
        <dbReference type="Rhea" id="RHEA:19093"/>
        <dbReference type="ChEBI" id="CHEBI:15378"/>
        <dbReference type="ChEBI" id="CHEBI:16526"/>
        <dbReference type="ChEBI" id="CHEBI:60052"/>
        <dbReference type="ChEBI" id="CHEBI:140497"/>
        <dbReference type="EC" id="4.1.1.111"/>
    </reaction>
</comment>
<protein>
    <recommendedName>
        <fullName evidence="5">siroheme decarboxylase</fullName>
        <ecNumber evidence="5">4.1.1.111</ecNumber>
    </recommendedName>
</protein>
<evidence type="ECO:0000259" key="8">
    <source>
        <dbReference type="Pfam" id="PF17805"/>
    </source>
</evidence>
<evidence type="ECO:0000256" key="1">
    <source>
        <dbReference type="ARBA" id="ARBA00023239"/>
    </source>
</evidence>
<evidence type="ECO:0000313" key="10">
    <source>
        <dbReference type="EMBL" id="OOG25725.1"/>
    </source>
</evidence>
<evidence type="ECO:0000259" key="9">
    <source>
        <dbReference type="Pfam" id="PF22451"/>
    </source>
</evidence>
<evidence type="ECO:0000256" key="6">
    <source>
        <dbReference type="ARBA" id="ARBA00045291"/>
    </source>
</evidence>
<dbReference type="STRING" id="108003.B1C78_06160"/>
<keyword evidence="11" id="KW-1185">Reference proteome</keyword>
<comment type="caution">
    <text evidence="10">The sequence shown here is derived from an EMBL/GenBank/DDBJ whole genome shotgun (WGS) entry which is preliminary data.</text>
</comment>
<accession>A0A1V3NKY6</accession>
<sequence>MSAFREHLRQIRSRVGFLEDTDLALIGAIEKGLPLSPRPYAEVAAGLGISEQEVLRRLAALRNRGVIKRLGVVVRHRELGYRANAMVVWDVPDDTVGELGRCFSGYDFVTLCYRRPRQLPQWPYNLFCMIHGKTRDEVQARIAQLVQECGLESVQHQVLFSRRRFKQCGARYHGVTTCPALADAREADYAT</sequence>
<feature type="domain" description="Siroheme decarboxylase NirL-like HTH" evidence="9">
    <location>
        <begin position="23"/>
        <end position="67"/>
    </location>
</feature>
<dbReference type="Pfam" id="PF22451">
    <property type="entry name" value="NirdL-like_HTH"/>
    <property type="match status" value="1"/>
</dbReference>
<reference evidence="10 11" key="1">
    <citation type="submission" date="2017-02" db="EMBL/GenBank/DDBJ databases">
        <title>Genomic diversity within the haloalkaliphilic genus Thioalkalivibrio.</title>
        <authorList>
            <person name="Ahn A.-C."/>
            <person name="Meier-Kolthoff J."/>
            <person name="Overmars L."/>
            <person name="Richter M."/>
            <person name="Woyke T."/>
            <person name="Sorokin D.Y."/>
            <person name="Muyzer G."/>
        </authorList>
    </citation>
    <scope>NUCLEOTIDE SEQUENCE [LARGE SCALE GENOMIC DNA]</scope>
    <source>
        <strain evidence="10 11">ALJD</strain>
    </source>
</reference>
<dbReference type="InterPro" id="IPR036390">
    <property type="entry name" value="WH_DNA-bd_sf"/>
</dbReference>
<proteinExistence type="inferred from homology"/>
<comment type="pathway">
    <text evidence="2">Porphyrin-containing compound metabolism.</text>
</comment>
<evidence type="ECO:0000256" key="5">
    <source>
        <dbReference type="ARBA" id="ARBA00023471"/>
    </source>
</evidence>
<dbReference type="OrthoDB" id="5568033at2"/>
<dbReference type="PANTHER" id="PTHR43413:SF1">
    <property type="entry name" value="SIROHEME DECARBOXYLASE NIRL SUBUNIT"/>
    <property type="match status" value="1"/>
</dbReference>
<dbReference type="InterPro" id="IPR040523">
    <property type="entry name" value="AsnC_trans_reg2"/>
</dbReference>
<keyword evidence="1" id="KW-0456">Lyase</keyword>
<name>A0A1V3NKY6_9GAMM</name>
<comment type="subunit">
    <text evidence="4">Probably forms a complex composed of NirD, NirL, NirG and NirH. All proteins are required for the total conversion of siroheme to didecarboxysiroheme.</text>
</comment>
<dbReference type="RefSeq" id="WP_077278262.1">
    <property type="nucleotide sequence ID" value="NZ_MVBK01000035.1"/>
</dbReference>
<dbReference type="EMBL" id="MVBK01000035">
    <property type="protein sequence ID" value="OOG25725.1"/>
    <property type="molecule type" value="Genomic_DNA"/>
</dbReference>
<dbReference type="InterPro" id="IPR050684">
    <property type="entry name" value="HTH-Siroheme_Decarb"/>
</dbReference>
<organism evidence="10 11">
    <name type="scientific">Thioalkalivibrio denitrificans</name>
    <dbReference type="NCBI Taxonomy" id="108003"/>
    <lineage>
        <taxon>Bacteria</taxon>
        <taxon>Pseudomonadati</taxon>
        <taxon>Pseudomonadota</taxon>
        <taxon>Gammaproteobacteria</taxon>
        <taxon>Chromatiales</taxon>
        <taxon>Ectothiorhodospiraceae</taxon>
        <taxon>Thioalkalivibrio</taxon>
    </lineage>
</organism>
<evidence type="ECO:0000256" key="7">
    <source>
        <dbReference type="ARBA" id="ARBA00048470"/>
    </source>
</evidence>
<dbReference type="InterPro" id="IPR053953">
    <property type="entry name" value="NirdL-like_HTH"/>
</dbReference>
<evidence type="ECO:0000256" key="4">
    <source>
        <dbReference type="ARBA" id="ARBA00023465"/>
    </source>
</evidence>
<dbReference type="GO" id="GO:0016829">
    <property type="term" value="F:lyase activity"/>
    <property type="evidence" value="ECO:0007669"/>
    <property type="project" value="UniProtKB-KW"/>
</dbReference>
<dbReference type="Proteomes" id="UP000189462">
    <property type="component" value="Unassembled WGS sequence"/>
</dbReference>
<dbReference type="SUPFAM" id="SSF46785">
    <property type="entry name" value="Winged helix' DNA-binding domain"/>
    <property type="match status" value="1"/>
</dbReference>
<dbReference type="Pfam" id="PF17805">
    <property type="entry name" value="AsnC_trans_reg2"/>
    <property type="match status" value="1"/>
</dbReference>
<evidence type="ECO:0000313" key="11">
    <source>
        <dbReference type="Proteomes" id="UP000189462"/>
    </source>
</evidence>
<dbReference type="Gene3D" id="3.30.70.3460">
    <property type="match status" value="1"/>
</dbReference>
<dbReference type="InterPro" id="IPR019885">
    <property type="entry name" value="Tscrpt_reg_HTH_AsnC-type_CS"/>
</dbReference>
<gene>
    <name evidence="10" type="ORF">B1C78_06160</name>
</gene>
<dbReference type="EC" id="4.1.1.111" evidence="5"/>
<dbReference type="PANTHER" id="PTHR43413">
    <property type="entry name" value="TRANSCRIPTIONAL REGULATOR, ASNC FAMILY"/>
    <property type="match status" value="1"/>
</dbReference>
<comment type="similarity">
    <text evidence="3">Belongs to the Ahb/Nir family.</text>
</comment>
<feature type="domain" description="Siroheme decarboxylase AsnC-like ligand binding" evidence="8">
    <location>
        <begin position="79"/>
        <end position="166"/>
    </location>
</feature>